<organism evidence="10 11">
    <name type="scientific">Vagococcus fessus</name>
    <dbReference type="NCBI Taxonomy" id="120370"/>
    <lineage>
        <taxon>Bacteria</taxon>
        <taxon>Bacillati</taxon>
        <taxon>Bacillota</taxon>
        <taxon>Bacilli</taxon>
        <taxon>Lactobacillales</taxon>
        <taxon>Enterococcaceae</taxon>
        <taxon>Vagococcus</taxon>
    </lineage>
</organism>
<evidence type="ECO:0000256" key="2">
    <source>
        <dbReference type="ARBA" id="ARBA00015953"/>
    </source>
</evidence>
<proteinExistence type="predicted"/>
<dbReference type="InterPro" id="IPR000795">
    <property type="entry name" value="T_Tr_GTP-bd_dom"/>
</dbReference>
<dbReference type="InterPro" id="IPR009001">
    <property type="entry name" value="Transl_elong_EF1A/Init_IF2_C"/>
</dbReference>
<gene>
    <name evidence="10" type="ORF">CBF31_01670</name>
</gene>
<dbReference type="InterPro" id="IPR015191">
    <property type="entry name" value="SelB_WHD4"/>
</dbReference>
<dbReference type="OrthoDB" id="9804504at2"/>
<dbReference type="SUPFAM" id="SSF52540">
    <property type="entry name" value="P-loop containing nucleoside triphosphate hydrolases"/>
    <property type="match status" value="1"/>
</dbReference>
<evidence type="ECO:0000256" key="7">
    <source>
        <dbReference type="ARBA" id="ARBA00025526"/>
    </source>
</evidence>
<dbReference type="InterPro" id="IPR027417">
    <property type="entry name" value="P-loop_NTPase"/>
</dbReference>
<dbReference type="GO" id="GO:0003746">
    <property type="term" value="F:translation elongation factor activity"/>
    <property type="evidence" value="ECO:0007669"/>
    <property type="project" value="UniProtKB-KW"/>
</dbReference>
<dbReference type="PANTHER" id="PTHR43721">
    <property type="entry name" value="ELONGATION FACTOR TU-RELATED"/>
    <property type="match status" value="1"/>
</dbReference>
<keyword evidence="4" id="KW-0547">Nucleotide-binding</keyword>
<dbReference type="SUPFAM" id="SSF50465">
    <property type="entry name" value="EF-Tu/eEF-1alpha/eIF2-gamma C-terminal domain"/>
    <property type="match status" value="1"/>
</dbReference>
<evidence type="ECO:0000256" key="6">
    <source>
        <dbReference type="ARBA" id="ARBA00023134"/>
    </source>
</evidence>
<dbReference type="InterPro" id="IPR004161">
    <property type="entry name" value="EFTu-like_2"/>
</dbReference>
<dbReference type="InterPro" id="IPR004535">
    <property type="entry name" value="Transl_elong_SelB"/>
</dbReference>
<keyword evidence="5" id="KW-0648">Protein biosynthesis</keyword>
<dbReference type="InterPro" id="IPR031157">
    <property type="entry name" value="G_TR_CS"/>
</dbReference>
<evidence type="ECO:0000256" key="5">
    <source>
        <dbReference type="ARBA" id="ARBA00022917"/>
    </source>
</evidence>
<dbReference type="Gene3D" id="3.40.50.300">
    <property type="entry name" value="P-loop containing nucleotide triphosphate hydrolases"/>
    <property type="match status" value="1"/>
</dbReference>
<dbReference type="CDD" id="cd15491">
    <property type="entry name" value="selB_III"/>
    <property type="match status" value="1"/>
</dbReference>
<keyword evidence="3" id="KW-0963">Cytoplasm</keyword>
<dbReference type="NCBIfam" id="TIGR00231">
    <property type="entry name" value="small_GTP"/>
    <property type="match status" value="1"/>
</dbReference>
<dbReference type="InterPro" id="IPR036388">
    <property type="entry name" value="WH-like_DNA-bd_sf"/>
</dbReference>
<evidence type="ECO:0000256" key="3">
    <source>
        <dbReference type="ARBA" id="ARBA00022490"/>
    </source>
</evidence>
<dbReference type="Pfam" id="PF25461">
    <property type="entry name" value="Beta-barrel_SelB"/>
    <property type="match status" value="1"/>
</dbReference>
<dbReference type="NCBIfam" id="TIGR00475">
    <property type="entry name" value="selB"/>
    <property type="match status" value="1"/>
</dbReference>
<dbReference type="EMBL" id="NGJY01000001">
    <property type="protein sequence ID" value="RSU04754.1"/>
    <property type="molecule type" value="Genomic_DNA"/>
</dbReference>
<dbReference type="GO" id="GO:0003924">
    <property type="term" value="F:GTPase activity"/>
    <property type="evidence" value="ECO:0007669"/>
    <property type="project" value="InterPro"/>
</dbReference>
<dbReference type="InterPro" id="IPR036390">
    <property type="entry name" value="WH_DNA-bd_sf"/>
</dbReference>
<feature type="domain" description="Tr-type G" evidence="9">
    <location>
        <begin position="2"/>
        <end position="175"/>
    </location>
</feature>
<name>A0A430ABX7_9ENTE</name>
<dbReference type="AlphaFoldDB" id="A0A430ABX7"/>
<evidence type="ECO:0000259" key="9">
    <source>
        <dbReference type="PROSITE" id="PS51722"/>
    </source>
</evidence>
<dbReference type="Pfam" id="PF09107">
    <property type="entry name" value="WHD_3rd_SelB"/>
    <property type="match status" value="1"/>
</dbReference>
<dbReference type="Pfam" id="PF00009">
    <property type="entry name" value="GTP_EFTU"/>
    <property type="match status" value="1"/>
</dbReference>
<dbReference type="InterPro" id="IPR009000">
    <property type="entry name" value="Transl_B-barrel_sf"/>
</dbReference>
<comment type="function">
    <text evidence="7">Translation factor necessary for the incorporation of selenocysteine into proteins. It probably replaces EF-Tu for the insertion of selenocysteine directed by the UGA codon. SelB binds GTP and GDP.</text>
</comment>
<dbReference type="InterPro" id="IPR050055">
    <property type="entry name" value="EF-Tu_GTPase"/>
</dbReference>
<dbReference type="GO" id="GO:0001514">
    <property type="term" value="P:selenocysteine incorporation"/>
    <property type="evidence" value="ECO:0007669"/>
    <property type="project" value="InterPro"/>
</dbReference>
<reference evidence="10 11" key="1">
    <citation type="submission" date="2017-05" db="EMBL/GenBank/DDBJ databases">
        <title>Vagococcus spp. assemblies.</title>
        <authorList>
            <person name="Gulvik C.A."/>
        </authorList>
    </citation>
    <scope>NUCLEOTIDE SEQUENCE [LARGE SCALE GENOMIC DNA]</scope>
    <source>
        <strain evidence="10 11">CCUG 41755</strain>
    </source>
</reference>
<dbReference type="PROSITE" id="PS00301">
    <property type="entry name" value="G_TR_1"/>
    <property type="match status" value="1"/>
</dbReference>
<dbReference type="Gene3D" id="1.10.10.2770">
    <property type="match status" value="1"/>
</dbReference>
<dbReference type="Gene3D" id="2.40.30.10">
    <property type="entry name" value="Translation factors"/>
    <property type="match status" value="1"/>
</dbReference>
<protein>
    <recommendedName>
        <fullName evidence="2">Selenocysteine-specific elongation factor</fullName>
    </recommendedName>
    <alternativeName>
        <fullName evidence="8">SelB translation factor</fullName>
    </alternativeName>
</protein>
<keyword evidence="10" id="KW-0251">Elongation factor</keyword>
<dbReference type="Pfam" id="PF09106">
    <property type="entry name" value="WHD_2nd_SelB"/>
    <property type="match status" value="1"/>
</dbReference>
<dbReference type="GO" id="GO:0003723">
    <property type="term" value="F:RNA binding"/>
    <property type="evidence" value="ECO:0007669"/>
    <property type="project" value="InterPro"/>
</dbReference>
<comment type="subcellular location">
    <subcellularLocation>
        <location evidence="1">Cytoplasm</location>
    </subcellularLocation>
</comment>
<dbReference type="GO" id="GO:0005525">
    <property type="term" value="F:GTP binding"/>
    <property type="evidence" value="ECO:0007669"/>
    <property type="project" value="UniProtKB-KW"/>
</dbReference>
<dbReference type="InterPro" id="IPR005225">
    <property type="entry name" value="Small_GTP-bd"/>
</dbReference>
<dbReference type="SUPFAM" id="SSF50447">
    <property type="entry name" value="Translation proteins"/>
    <property type="match status" value="1"/>
</dbReference>
<evidence type="ECO:0000313" key="11">
    <source>
        <dbReference type="Proteomes" id="UP000287101"/>
    </source>
</evidence>
<dbReference type="CDD" id="cd03696">
    <property type="entry name" value="SelB_II"/>
    <property type="match status" value="1"/>
</dbReference>
<comment type="caution">
    <text evidence="10">The sequence shown here is derived from an EMBL/GenBank/DDBJ whole genome shotgun (WGS) entry which is preliminary data.</text>
</comment>
<keyword evidence="6" id="KW-0342">GTP-binding</keyword>
<dbReference type="Pfam" id="PF03144">
    <property type="entry name" value="GTP_EFTU_D2"/>
    <property type="match status" value="1"/>
</dbReference>
<dbReference type="PROSITE" id="PS51722">
    <property type="entry name" value="G_TR_2"/>
    <property type="match status" value="1"/>
</dbReference>
<dbReference type="PRINTS" id="PR00315">
    <property type="entry name" value="ELONGATNFCT"/>
</dbReference>
<sequence>MMSNIVIGTAGHIDHGKSTLIKTLTGIETDKTKEEKLRGMSINLGFAYFDLPNGERVGVVDVPGHEKFIKNMLAGSAGLNLVLLVIDANEGIMPQTREHMDILTLLGVKEFIIVLTKVDTVDEDLMMLVKEDIEQQLEGTVLEDAPVVEVDSISGTGIPTLLDTIAKKCETIEPTKATGQPRLNIDRSFSLKGFGTIVTGTLLEGELHVGDDVIIYPQEIKTRVRSLQVHEQDEEMSGPGKRTAINLTNVTLEDVSRGDVLTTKDNVTVSWMLNVKINLLPSATEGLKLWDRVRLGIGTTETFARVVPLGVEQLEAGEEGFVQLRLEEQVVARDGDRFIIRSYSPVHTIGGGVILDSQPKKNKRYDDSVLASLAIKEEGSIQDILVELLDQQGKGLSPKGFIATNIGKSETEVAELLVDMIDEGTVKDINGKYISINQYNRIGNDLVAVLDKYHKNFRLRQGMPKEELKSRSELEMKGKEFDTLLAFYLADGLLKETNGFLSLKDFEVVYNKYNQAHRDKIESTLLKAKFTPPSDEDLTKGDDQIQEVINSLVGVSVIRLDHTTVIHKNYYDEAVSKASEFITQNGSMTLADFRDMTGSSRKYSMLILEYMDKMHVTKRVENTRELY</sequence>
<evidence type="ECO:0000256" key="1">
    <source>
        <dbReference type="ARBA" id="ARBA00004496"/>
    </source>
</evidence>
<dbReference type="CDD" id="cd04171">
    <property type="entry name" value="SelB"/>
    <property type="match status" value="1"/>
</dbReference>
<keyword evidence="11" id="KW-1185">Reference proteome</keyword>
<accession>A0A430ABX7</accession>
<evidence type="ECO:0000256" key="8">
    <source>
        <dbReference type="ARBA" id="ARBA00031615"/>
    </source>
</evidence>
<dbReference type="InterPro" id="IPR015190">
    <property type="entry name" value="Elong_fac_SelB-wing-hlx_typ-2"/>
</dbReference>
<dbReference type="GO" id="GO:0005829">
    <property type="term" value="C:cytosol"/>
    <property type="evidence" value="ECO:0007669"/>
    <property type="project" value="TreeGrafter"/>
</dbReference>
<dbReference type="Gene3D" id="1.10.10.10">
    <property type="entry name" value="Winged helix-like DNA-binding domain superfamily/Winged helix DNA-binding domain"/>
    <property type="match status" value="1"/>
</dbReference>
<dbReference type="PANTHER" id="PTHR43721:SF22">
    <property type="entry name" value="ELONGATION FACTOR TU, MITOCHONDRIAL"/>
    <property type="match status" value="1"/>
</dbReference>
<evidence type="ECO:0000313" key="10">
    <source>
        <dbReference type="EMBL" id="RSU04754.1"/>
    </source>
</evidence>
<dbReference type="InterPro" id="IPR057335">
    <property type="entry name" value="Beta-barrel_SelB"/>
</dbReference>
<dbReference type="Proteomes" id="UP000287101">
    <property type="component" value="Unassembled WGS sequence"/>
</dbReference>
<evidence type="ECO:0000256" key="4">
    <source>
        <dbReference type="ARBA" id="ARBA00022741"/>
    </source>
</evidence>
<dbReference type="SUPFAM" id="SSF46785">
    <property type="entry name" value="Winged helix' DNA-binding domain"/>
    <property type="match status" value="2"/>
</dbReference>